<proteinExistence type="predicted"/>
<sequence length="141" mass="15954">MTASKDRAVVPAVEIERRVEWVDTDAGGHHHHHAIARWVESAEAELLRRYGLEWLFGRTPRVHYEVDYRRRLWFGDLVRIRLELARLGEKSMRLGFEVHSEHELAAAGSVVTAFANPTGGAEPWPIDVRRALSAPDGLPGD</sequence>
<dbReference type="Gene3D" id="3.10.129.10">
    <property type="entry name" value="Hotdog Thioesterase"/>
    <property type="match status" value="1"/>
</dbReference>
<dbReference type="GO" id="GO:0016787">
    <property type="term" value="F:hydrolase activity"/>
    <property type="evidence" value="ECO:0007669"/>
    <property type="project" value="UniProtKB-KW"/>
</dbReference>
<dbReference type="Pfam" id="PF13279">
    <property type="entry name" value="4HBT_2"/>
    <property type="match status" value="1"/>
</dbReference>
<dbReference type="SUPFAM" id="SSF54637">
    <property type="entry name" value="Thioesterase/thiol ester dehydrase-isomerase"/>
    <property type="match status" value="1"/>
</dbReference>
<dbReference type="InterPro" id="IPR029069">
    <property type="entry name" value="HotDog_dom_sf"/>
</dbReference>
<dbReference type="Proteomes" id="UP000564573">
    <property type="component" value="Unassembled WGS sequence"/>
</dbReference>
<dbReference type="AlphaFoldDB" id="A0A839XKM1"/>
<name>A0A839XKM1_9PSEU</name>
<protein>
    <submittedName>
        <fullName evidence="1">YbgC/YbaW family acyl-CoA thioester hydrolase</fullName>
    </submittedName>
</protein>
<dbReference type="CDD" id="cd00586">
    <property type="entry name" value="4HBT"/>
    <property type="match status" value="1"/>
</dbReference>
<dbReference type="RefSeq" id="WP_183784175.1">
    <property type="nucleotide sequence ID" value="NZ_JACIBS010000001.1"/>
</dbReference>
<evidence type="ECO:0000313" key="2">
    <source>
        <dbReference type="Proteomes" id="UP000564573"/>
    </source>
</evidence>
<keyword evidence="2" id="KW-1185">Reference proteome</keyword>
<reference evidence="1 2" key="1">
    <citation type="submission" date="2020-08" db="EMBL/GenBank/DDBJ databases">
        <title>Sequencing the genomes of 1000 actinobacteria strains.</title>
        <authorList>
            <person name="Klenk H.-P."/>
        </authorList>
    </citation>
    <scope>NUCLEOTIDE SEQUENCE [LARGE SCALE GENOMIC DNA]</scope>
    <source>
        <strain evidence="1 2">DSM 45267</strain>
    </source>
</reference>
<dbReference type="EMBL" id="JACIBS010000001">
    <property type="protein sequence ID" value="MBB3664462.1"/>
    <property type="molecule type" value="Genomic_DNA"/>
</dbReference>
<gene>
    <name evidence="1" type="ORF">FB384_003366</name>
</gene>
<keyword evidence="1" id="KW-0378">Hydrolase</keyword>
<evidence type="ECO:0000313" key="1">
    <source>
        <dbReference type="EMBL" id="MBB3664462.1"/>
    </source>
</evidence>
<organism evidence="1 2">
    <name type="scientific">Prauserella sediminis</name>
    <dbReference type="NCBI Taxonomy" id="577680"/>
    <lineage>
        <taxon>Bacteria</taxon>
        <taxon>Bacillati</taxon>
        <taxon>Actinomycetota</taxon>
        <taxon>Actinomycetes</taxon>
        <taxon>Pseudonocardiales</taxon>
        <taxon>Pseudonocardiaceae</taxon>
        <taxon>Prauserella</taxon>
        <taxon>Prauserella salsuginis group</taxon>
    </lineage>
</organism>
<accession>A0A839XKM1</accession>
<comment type="caution">
    <text evidence="1">The sequence shown here is derived from an EMBL/GenBank/DDBJ whole genome shotgun (WGS) entry which is preliminary data.</text>
</comment>